<evidence type="ECO:0000313" key="2">
    <source>
        <dbReference type="EMBL" id="ABQ08884.1"/>
    </source>
</evidence>
<protein>
    <recommendedName>
        <fullName evidence="4">Mp-nase-like protein</fullName>
    </recommendedName>
</protein>
<evidence type="ECO:0008006" key="4">
    <source>
        <dbReference type="Google" id="ProtNLM"/>
    </source>
</evidence>
<sequence>MLRLRKNLYYFLIILFLLLIIFITIEIYIGQSTVYKINNIQITPCELRRFNKNRPYLIHKLYEKHIFPINVYIEANNSPLINRVAQINRLVPNVLNEFNTKLNFNFFVFQKCLLKYPNKLIIRENPPDCTRLTRKHAAHSFYPPIRKICLNPTLTFSDKALFLIFIHEFQHTLGFKHRPTDYCRKNEMTNITEGTDPNSDGLTDCDIRYIAIAYNLFNQ</sequence>
<proteinExistence type="predicted"/>
<gene>
    <name evidence="2" type="ORF">SGHV111</name>
</gene>
<dbReference type="GO" id="GO:0008237">
    <property type="term" value="F:metallopeptidase activity"/>
    <property type="evidence" value="ECO:0007669"/>
    <property type="project" value="InterPro"/>
</dbReference>
<dbReference type="Proteomes" id="UP000011301">
    <property type="component" value="Segment"/>
</dbReference>
<organismHost>
    <name type="scientific">Glossina</name>
    <name type="common">tsetse flies</name>
    <dbReference type="NCBI Taxonomy" id="7393"/>
</organismHost>
<keyword evidence="1" id="KW-1133">Transmembrane helix</keyword>
<keyword evidence="3" id="KW-1185">Reference proteome</keyword>
<evidence type="ECO:0000313" key="3">
    <source>
        <dbReference type="Proteomes" id="UP000011301"/>
    </source>
</evidence>
<dbReference type="GeneID" id="5950848"/>
<keyword evidence="1" id="KW-0812">Transmembrane</keyword>
<dbReference type="SUPFAM" id="SSF55486">
    <property type="entry name" value="Metalloproteases ('zincins'), catalytic domain"/>
    <property type="match status" value="1"/>
</dbReference>
<reference evidence="2 3" key="2">
    <citation type="journal article" date="2008" name="J. Virol.">
        <title>Genome analysis of a Glossina pallidipes salivary gland hypertrophy virus reveals a novel, large, double-stranded circular DNA virus.</title>
        <authorList>
            <person name="Abd-Alla A.M."/>
            <person name="Cousserans F."/>
            <person name="Parker A.G."/>
            <person name="Jehle J.A."/>
            <person name="Parker N.J."/>
            <person name="Vlak J.M."/>
            <person name="Robinson A.S."/>
            <person name="Bergoin M."/>
        </authorList>
    </citation>
    <scope>NUCLEOTIDE SEQUENCE [LARGE SCALE GENOMIC DNA]</scope>
    <source>
        <strain evidence="3">Isolate Glossina pallidipes/Ethiopia/Seibersdorf/-</strain>
    </source>
</reference>
<evidence type="ECO:0000256" key="1">
    <source>
        <dbReference type="SAM" id="Phobius"/>
    </source>
</evidence>
<dbReference type="KEGG" id="vg:5950848"/>
<name>B0YLR5_GHVS</name>
<accession>B0YLR5</accession>
<reference evidence="2 3" key="1">
    <citation type="journal article" date="2007" name="J. Virol. Methods">
        <title>Development of a non-destructive PCR method for detection of the salivary gland hypertrophy virus (SGHV) in tsetse flies.</title>
        <authorList>
            <person name="Abd-Alla A."/>
            <person name="Bossin H."/>
            <person name="Cousserans F."/>
            <person name="Parker A."/>
            <person name="Bergoin M."/>
            <person name="Robinson A."/>
        </authorList>
    </citation>
    <scope>NUCLEOTIDE SEQUENCE [LARGE SCALE GENOMIC DNA]</scope>
    <source>
        <strain evidence="3">Isolate Glossina pallidipes/Ethiopia/Seibersdorf/-</strain>
    </source>
</reference>
<keyword evidence="1" id="KW-0472">Membrane</keyword>
<dbReference type="Gene3D" id="3.40.390.10">
    <property type="entry name" value="Collagenase (Catalytic Domain)"/>
    <property type="match status" value="1"/>
</dbReference>
<dbReference type="EMBL" id="EF568108">
    <property type="protein sequence ID" value="ABQ08884.1"/>
    <property type="molecule type" value="Genomic_DNA"/>
</dbReference>
<feature type="transmembrane region" description="Helical" evidence="1">
    <location>
        <begin position="7"/>
        <end position="29"/>
    </location>
</feature>
<dbReference type="RefSeq" id="YP_001687059.1">
    <property type="nucleotide sequence ID" value="NC_010356.1"/>
</dbReference>
<organism evidence="2 3">
    <name type="scientific">Glossina hytrovirus (isolate Glossina pallidipes/Ethiopia/Seibersdorf/-)</name>
    <name type="common">GHV</name>
    <dbReference type="NCBI Taxonomy" id="379529"/>
    <lineage>
        <taxon>Viruses</taxon>
        <taxon>Viruses incertae sedis</taxon>
        <taxon>Naldaviricetes</taxon>
        <taxon>Lefavirales</taxon>
        <taxon>Hytrosaviridae</taxon>
        <taxon>Glossinavirus</taxon>
        <taxon>Glossinavirus glopallidipedis</taxon>
    </lineage>
</organism>
<dbReference type="InterPro" id="IPR024079">
    <property type="entry name" value="MetalloPept_cat_dom_sf"/>
</dbReference>